<evidence type="ECO:0000313" key="3">
    <source>
        <dbReference type="Proteomes" id="UP001515480"/>
    </source>
</evidence>
<proteinExistence type="predicted"/>
<dbReference type="EMBL" id="JBGBPQ010000019">
    <property type="protein sequence ID" value="KAL1505090.1"/>
    <property type="molecule type" value="Genomic_DNA"/>
</dbReference>
<comment type="caution">
    <text evidence="2">The sequence shown here is derived from an EMBL/GenBank/DDBJ whole genome shotgun (WGS) entry which is preliminary data.</text>
</comment>
<keyword evidence="3" id="KW-1185">Reference proteome</keyword>
<feature type="region of interest" description="Disordered" evidence="1">
    <location>
        <begin position="1"/>
        <end position="33"/>
    </location>
</feature>
<protein>
    <submittedName>
        <fullName evidence="2">Uncharacterized protein</fullName>
    </submittedName>
</protein>
<name>A0AB34IVR3_PRYPA</name>
<organism evidence="2 3">
    <name type="scientific">Prymnesium parvum</name>
    <name type="common">Toxic golden alga</name>
    <dbReference type="NCBI Taxonomy" id="97485"/>
    <lineage>
        <taxon>Eukaryota</taxon>
        <taxon>Haptista</taxon>
        <taxon>Haptophyta</taxon>
        <taxon>Prymnesiophyceae</taxon>
        <taxon>Prymnesiales</taxon>
        <taxon>Prymnesiaceae</taxon>
        <taxon>Prymnesium</taxon>
    </lineage>
</organism>
<feature type="compositionally biased region" description="Polar residues" evidence="1">
    <location>
        <begin position="17"/>
        <end position="30"/>
    </location>
</feature>
<accession>A0AB34IVR3</accession>
<dbReference type="Proteomes" id="UP001515480">
    <property type="component" value="Unassembled WGS sequence"/>
</dbReference>
<evidence type="ECO:0000313" key="2">
    <source>
        <dbReference type="EMBL" id="KAL1505090.1"/>
    </source>
</evidence>
<sequence length="84" mass="9309">MTTDDADDSATPAAPSRVTSDIPTPSSYAEATSGRYASRWRDAMNEEIKRTLSESSTSYMSSGTKEPCRFRFPPIAFPVIQKRQ</sequence>
<gene>
    <name evidence="2" type="ORF">AB1Y20_008849</name>
</gene>
<reference evidence="2 3" key="1">
    <citation type="journal article" date="2024" name="Science">
        <title>Giant polyketide synthase enzymes in the biosynthesis of giant marine polyether toxins.</title>
        <authorList>
            <person name="Fallon T.R."/>
            <person name="Shende V.V."/>
            <person name="Wierzbicki I.H."/>
            <person name="Pendleton A.L."/>
            <person name="Watervoot N.F."/>
            <person name="Auber R.P."/>
            <person name="Gonzalez D.J."/>
            <person name="Wisecaver J.H."/>
            <person name="Moore B.S."/>
        </authorList>
    </citation>
    <scope>NUCLEOTIDE SEQUENCE [LARGE SCALE GENOMIC DNA]</scope>
    <source>
        <strain evidence="2 3">12B1</strain>
    </source>
</reference>
<dbReference type="AlphaFoldDB" id="A0AB34IVR3"/>
<evidence type="ECO:0000256" key="1">
    <source>
        <dbReference type="SAM" id="MobiDB-lite"/>
    </source>
</evidence>